<organism evidence="1 2">
    <name type="scientific">Paraburkholderia dioscoreae</name>
    <dbReference type="NCBI Taxonomy" id="2604047"/>
    <lineage>
        <taxon>Bacteria</taxon>
        <taxon>Pseudomonadati</taxon>
        <taxon>Pseudomonadota</taxon>
        <taxon>Betaproteobacteria</taxon>
        <taxon>Burkholderiales</taxon>
        <taxon>Burkholderiaceae</taxon>
        <taxon>Paraburkholderia</taxon>
    </lineage>
</organism>
<dbReference type="Proteomes" id="UP000325811">
    <property type="component" value="Chromosome II"/>
</dbReference>
<reference evidence="1 2" key="1">
    <citation type="submission" date="2019-08" db="EMBL/GenBank/DDBJ databases">
        <authorList>
            <person name="Herpell B J."/>
        </authorList>
    </citation>
    <scope>NUCLEOTIDE SEQUENCE [LARGE SCALE GENOMIC DNA]</scope>
    <source>
        <strain evidence="2">Msb3</strain>
    </source>
</reference>
<evidence type="ECO:0000313" key="1">
    <source>
        <dbReference type="EMBL" id="VVD32174.1"/>
    </source>
</evidence>
<evidence type="ECO:0000313" key="2">
    <source>
        <dbReference type="Proteomes" id="UP000325811"/>
    </source>
</evidence>
<sequence>MRLDVLVFARHASDLRSRVVQAVFRVTRAAIDMEVSVVELHSLSFERGLFHLP</sequence>
<keyword evidence="2" id="KW-1185">Reference proteome</keyword>
<accession>A0A5Q4Z335</accession>
<gene>
    <name evidence="1" type="ORF">PDMSB3_0876</name>
</gene>
<protein>
    <submittedName>
        <fullName evidence="1">Uncharacterized protein</fullName>
    </submittedName>
</protein>
<proteinExistence type="predicted"/>
<dbReference type="KEGG" id="pdio:PDMSB3_0876.1"/>
<dbReference type="AlphaFoldDB" id="A0A5Q4Z335"/>
<dbReference type="EMBL" id="LR699554">
    <property type="protein sequence ID" value="VVD32174.1"/>
    <property type="molecule type" value="Genomic_DNA"/>
</dbReference>
<name>A0A5Q4Z335_9BURK</name>